<gene>
    <name evidence="2" type="ORF">COOX1_2255</name>
</gene>
<sequence length="183" mass="20483">MAVAQTRPRILAIDAGGTMTDTILVNEKGEFVVGKAQSTPEDESVGFVNSLRDALHYWNVPLEEGVPHLVSGIYSGTAMLNRLLERKGLKLGLLVTAGFEDYLRIERGIQTYLGYSYSDRLHLVTHVHNTPWSLGIGFMAFVVGSTSLVRSRFPCTRTKFNKPSGNFYKRMWPEYASLFCTLM</sequence>
<dbReference type="GO" id="GO:0006749">
    <property type="term" value="P:glutathione metabolic process"/>
    <property type="evidence" value="ECO:0007669"/>
    <property type="project" value="TreeGrafter"/>
</dbReference>
<dbReference type="GO" id="GO:0005829">
    <property type="term" value="C:cytosol"/>
    <property type="evidence" value="ECO:0007669"/>
    <property type="project" value="TreeGrafter"/>
</dbReference>
<feature type="domain" description="Hydantoinase/oxoprolinase N-terminal" evidence="1">
    <location>
        <begin position="11"/>
        <end position="121"/>
    </location>
</feature>
<organism evidence="2 3">
    <name type="scientific">Kyrpidia spormannii</name>
    <dbReference type="NCBI Taxonomy" id="2055160"/>
    <lineage>
        <taxon>Bacteria</taxon>
        <taxon>Bacillati</taxon>
        <taxon>Bacillota</taxon>
        <taxon>Bacilli</taxon>
        <taxon>Bacillales</taxon>
        <taxon>Alicyclobacillaceae</taxon>
        <taxon>Kyrpidia</taxon>
    </lineage>
</organism>
<reference evidence="2 3" key="1">
    <citation type="submission" date="2020-04" db="EMBL/GenBank/DDBJ databases">
        <authorList>
            <person name="Hogendoorn C."/>
        </authorList>
    </citation>
    <scope>NUCLEOTIDE SEQUENCE [LARGE SCALE GENOMIC DNA]</scope>
    <source>
        <strain evidence="2">COOX1</strain>
    </source>
</reference>
<proteinExistence type="predicted"/>
<evidence type="ECO:0000313" key="3">
    <source>
        <dbReference type="Proteomes" id="UP000502196"/>
    </source>
</evidence>
<dbReference type="PANTHER" id="PTHR11365:SF23">
    <property type="entry name" value="HYPOTHETICAL 5-OXOPROLINASE (EUROFUNG)-RELATED"/>
    <property type="match status" value="1"/>
</dbReference>
<dbReference type="InterPro" id="IPR008040">
    <property type="entry name" value="Hydant_A_N"/>
</dbReference>
<accession>A0A6F9EB51</accession>
<dbReference type="PANTHER" id="PTHR11365">
    <property type="entry name" value="5-OXOPROLINASE RELATED"/>
    <property type="match status" value="1"/>
</dbReference>
<dbReference type="EMBL" id="LR792683">
    <property type="protein sequence ID" value="CAB3394120.1"/>
    <property type="molecule type" value="Genomic_DNA"/>
</dbReference>
<dbReference type="AlphaFoldDB" id="A0A6F9EB51"/>
<dbReference type="RefSeq" id="WP_331251290.1">
    <property type="nucleotide sequence ID" value="NZ_CP047972.1"/>
</dbReference>
<evidence type="ECO:0000259" key="1">
    <source>
        <dbReference type="Pfam" id="PF05378"/>
    </source>
</evidence>
<name>A0A6F9EB51_9BACL</name>
<dbReference type="InterPro" id="IPR045079">
    <property type="entry name" value="Oxoprolinase-like"/>
</dbReference>
<dbReference type="GO" id="GO:0017168">
    <property type="term" value="F:5-oxoprolinase (ATP-hydrolyzing) activity"/>
    <property type="evidence" value="ECO:0007669"/>
    <property type="project" value="TreeGrafter"/>
</dbReference>
<protein>
    <recommendedName>
        <fullName evidence="1">Hydantoinase/oxoprolinase N-terminal domain-containing protein</fullName>
    </recommendedName>
</protein>
<dbReference type="Pfam" id="PF05378">
    <property type="entry name" value="Hydant_A_N"/>
    <property type="match status" value="1"/>
</dbReference>
<evidence type="ECO:0000313" key="2">
    <source>
        <dbReference type="EMBL" id="CAB3394120.1"/>
    </source>
</evidence>
<dbReference type="Proteomes" id="UP000502196">
    <property type="component" value="Chromosome"/>
</dbReference>